<organism evidence="1 2">
    <name type="scientific">Crotalaria pallida</name>
    <name type="common">Smooth rattlebox</name>
    <name type="synonym">Crotalaria striata</name>
    <dbReference type="NCBI Taxonomy" id="3830"/>
    <lineage>
        <taxon>Eukaryota</taxon>
        <taxon>Viridiplantae</taxon>
        <taxon>Streptophyta</taxon>
        <taxon>Embryophyta</taxon>
        <taxon>Tracheophyta</taxon>
        <taxon>Spermatophyta</taxon>
        <taxon>Magnoliopsida</taxon>
        <taxon>eudicotyledons</taxon>
        <taxon>Gunneridae</taxon>
        <taxon>Pentapetalae</taxon>
        <taxon>rosids</taxon>
        <taxon>fabids</taxon>
        <taxon>Fabales</taxon>
        <taxon>Fabaceae</taxon>
        <taxon>Papilionoideae</taxon>
        <taxon>50 kb inversion clade</taxon>
        <taxon>genistoids sensu lato</taxon>
        <taxon>core genistoids</taxon>
        <taxon>Crotalarieae</taxon>
        <taxon>Crotalaria</taxon>
    </lineage>
</organism>
<gene>
    <name evidence="1" type="ORF">RIF29_20187</name>
</gene>
<sequence>MATHSLKVVSEPLCVLNLKCRKCLYFFTLAFLPHSRSFIFSSGESLIPSIQVHSAFILIAVAHSFEGPIVQAFRPIHSFGRRANICTALLEVKLVGRHASNSLWTSSLIQDSVLMITSQLKFKFTSVIHIQD</sequence>
<reference evidence="1 2" key="1">
    <citation type="submission" date="2024-01" db="EMBL/GenBank/DDBJ databases">
        <title>The genomes of 5 underutilized Papilionoideae crops provide insights into root nodulation and disease resistanc.</title>
        <authorList>
            <person name="Yuan L."/>
        </authorList>
    </citation>
    <scope>NUCLEOTIDE SEQUENCE [LARGE SCALE GENOMIC DNA]</scope>
    <source>
        <strain evidence="1">ZHUSHIDOU_FW_LH</strain>
        <tissue evidence="1">Leaf</tissue>
    </source>
</reference>
<protein>
    <submittedName>
        <fullName evidence="1">Uncharacterized protein</fullName>
    </submittedName>
</protein>
<dbReference type="EMBL" id="JAYWIO010000004">
    <property type="protein sequence ID" value="KAK7267512.1"/>
    <property type="molecule type" value="Genomic_DNA"/>
</dbReference>
<dbReference type="Proteomes" id="UP001372338">
    <property type="component" value="Unassembled WGS sequence"/>
</dbReference>
<dbReference type="AlphaFoldDB" id="A0AAN9F0N9"/>
<evidence type="ECO:0000313" key="2">
    <source>
        <dbReference type="Proteomes" id="UP001372338"/>
    </source>
</evidence>
<comment type="caution">
    <text evidence="1">The sequence shown here is derived from an EMBL/GenBank/DDBJ whole genome shotgun (WGS) entry which is preliminary data.</text>
</comment>
<name>A0AAN9F0N9_CROPI</name>
<keyword evidence="2" id="KW-1185">Reference proteome</keyword>
<proteinExistence type="predicted"/>
<evidence type="ECO:0000313" key="1">
    <source>
        <dbReference type="EMBL" id="KAK7267512.1"/>
    </source>
</evidence>
<accession>A0AAN9F0N9</accession>